<evidence type="ECO:0000256" key="4">
    <source>
        <dbReference type="ARBA" id="ARBA00022519"/>
    </source>
</evidence>
<feature type="domain" description="ABC transporter" evidence="11">
    <location>
        <begin position="340"/>
        <end position="570"/>
    </location>
</feature>
<evidence type="ECO:0000256" key="9">
    <source>
        <dbReference type="ARBA" id="ARBA00023136"/>
    </source>
</evidence>
<gene>
    <name evidence="13" type="ORF">GCM10007977_023400</name>
</gene>
<evidence type="ECO:0000256" key="6">
    <source>
        <dbReference type="ARBA" id="ARBA00022741"/>
    </source>
</evidence>
<dbReference type="Gene3D" id="3.40.50.300">
    <property type="entry name" value="P-loop containing nucleotide triphosphate hydrolases"/>
    <property type="match status" value="1"/>
</dbReference>
<keyword evidence="8 10" id="KW-1133">Transmembrane helix</keyword>
<dbReference type="PROSITE" id="PS50929">
    <property type="entry name" value="ABC_TM1F"/>
    <property type="match status" value="1"/>
</dbReference>
<dbReference type="PROSITE" id="PS50893">
    <property type="entry name" value="ABC_TRANSPORTER_2"/>
    <property type="match status" value="1"/>
</dbReference>
<dbReference type="GO" id="GO:0016887">
    <property type="term" value="F:ATP hydrolysis activity"/>
    <property type="evidence" value="ECO:0007669"/>
    <property type="project" value="InterPro"/>
</dbReference>
<dbReference type="SMART" id="SM00382">
    <property type="entry name" value="AAA"/>
    <property type="match status" value="1"/>
</dbReference>
<evidence type="ECO:0000259" key="11">
    <source>
        <dbReference type="PROSITE" id="PS50893"/>
    </source>
</evidence>
<dbReference type="InterPro" id="IPR003593">
    <property type="entry name" value="AAA+_ATPase"/>
</dbReference>
<reference evidence="13" key="2">
    <citation type="submission" date="2020-09" db="EMBL/GenBank/DDBJ databases">
        <authorList>
            <person name="Sun Q."/>
            <person name="Ohkuma M."/>
        </authorList>
    </citation>
    <scope>NUCLEOTIDE SEQUENCE</scope>
    <source>
        <strain evidence="13">JCM 19831</strain>
    </source>
</reference>
<dbReference type="InterPro" id="IPR027417">
    <property type="entry name" value="P-loop_NTPase"/>
</dbReference>
<dbReference type="RefSeq" id="WP_190249791.1">
    <property type="nucleotide sequence ID" value="NZ_BMPI01000009.1"/>
</dbReference>
<feature type="transmembrane region" description="Helical" evidence="10">
    <location>
        <begin position="63"/>
        <end position="89"/>
    </location>
</feature>
<evidence type="ECO:0000256" key="7">
    <source>
        <dbReference type="ARBA" id="ARBA00022840"/>
    </source>
</evidence>
<dbReference type="Proteomes" id="UP000642070">
    <property type="component" value="Unassembled WGS sequence"/>
</dbReference>
<feature type="transmembrane region" description="Helical" evidence="10">
    <location>
        <begin position="166"/>
        <end position="185"/>
    </location>
</feature>
<organism evidence="13 14">
    <name type="scientific">Dactylosporangium sucinum</name>
    <dbReference type="NCBI Taxonomy" id="1424081"/>
    <lineage>
        <taxon>Bacteria</taxon>
        <taxon>Bacillati</taxon>
        <taxon>Actinomycetota</taxon>
        <taxon>Actinomycetes</taxon>
        <taxon>Micromonosporales</taxon>
        <taxon>Micromonosporaceae</taxon>
        <taxon>Dactylosporangium</taxon>
    </lineage>
</organism>
<dbReference type="FunFam" id="3.40.50.300:FF:001001">
    <property type="entry name" value="Multidrug ABC transporter ATP-binding protein"/>
    <property type="match status" value="1"/>
</dbReference>
<evidence type="ECO:0000313" key="14">
    <source>
        <dbReference type="Proteomes" id="UP000642070"/>
    </source>
</evidence>
<evidence type="ECO:0000313" key="13">
    <source>
        <dbReference type="EMBL" id="GGM21582.1"/>
    </source>
</evidence>
<dbReference type="InterPro" id="IPR036640">
    <property type="entry name" value="ABC1_TM_sf"/>
</dbReference>
<comment type="subcellular location">
    <subcellularLocation>
        <location evidence="1">Cell membrane</location>
        <topology evidence="1">Multi-pass membrane protein</topology>
    </subcellularLocation>
</comment>
<dbReference type="GO" id="GO:0034040">
    <property type="term" value="F:ATPase-coupled lipid transmembrane transporter activity"/>
    <property type="evidence" value="ECO:0007669"/>
    <property type="project" value="TreeGrafter"/>
</dbReference>
<dbReference type="InterPro" id="IPR011527">
    <property type="entry name" value="ABC1_TM_dom"/>
</dbReference>
<dbReference type="SUPFAM" id="SSF52540">
    <property type="entry name" value="P-loop containing nucleoside triphosphate hydrolases"/>
    <property type="match status" value="1"/>
</dbReference>
<evidence type="ECO:0000259" key="12">
    <source>
        <dbReference type="PROSITE" id="PS50929"/>
    </source>
</evidence>
<evidence type="ECO:0000256" key="2">
    <source>
        <dbReference type="ARBA" id="ARBA00022448"/>
    </source>
</evidence>
<dbReference type="SUPFAM" id="SSF90123">
    <property type="entry name" value="ABC transporter transmembrane region"/>
    <property type="match status" value="1"/>
</dbReference>
<dbReference type="GO" id="GO:0140359">
    <property type="term" value="F:ABC-type transporter activity"/>
    <property type="evidence" value="ECO:0007669"/>
    <property type="project" value="InterPro"/>
</dbReference>
<keyword evidence="6" id="KW-0547">Nucleotide-binding</keyword>
<comment type="caution">
    <text evidence="13">The sequence shown here is derived from an EMBL/GenBank/DDBJ whole genome shotgun (WGS) entry which is preliminary data.</text>
</comment>
<feature type="transmembrane region" description="Helical" evidence="10">
    <location>
        <begin position="254"/>
        <end position="273"/>
    </location>
</feature>
<keyword evidence="5 10" id="KW-0812">Transmembrane</keyword>
<dbReference type="GO" id="GO:0005524">
    <property type="term" value="F:ATP binding"/>
    <property type="evidence" value="ECO:0007669"/>
    <property type="project" value="UniProtKB-KW"/>
</dbReference>
<proteinExistence type="predicted"/>
<feature type="domain" description="ABC transmembrane type-1" evidence="12">
    <location>
        <begin position="27"/>
        <end position="309"/>
    </location>
</feature>
<dbReference type="CDD" id="cd07346">
    <property type="entry name" value="ABC_6TM_exporters"/>
    <property type="match status" value="1"/>
</dbReference>
<evidence type="ECO:0000256" key="5">
    <source>
        <dbReference type="ARBA" id="ARBA00022692"/>
    </source>
</evidence>
<evidence type="ECO:0000256" key="8">
    <source>
        <dbReference type="ARBA" id="ARBA00022989"/>
    </source>
</evidence>
<protein>
    <submittedName>
        <fullName evidence="13">ABC transporter permease</fullName>
    </submittedName>
</protein>
<dbReference type="PANTHER" id="PTHR24221">
    <property type="entry name" value="ATP-BINDING CASSETTE SUB-FAMILY B"/>
    <property type="match status" value="1"/>
</dbReference>
<keyword evidence="9 10" id="KW-0472">Membrane</keyword>
<dbReference type="Pfam" id="PF00664">
    <property type="entry name" value="ABC_membrane"/>
    <property type="match status" value="1"/>
</dbReference>
<reference evidence="13" key="1">
    <citation type="journal article" date="2014" name="Int. J. Syst. Evol. Microbiol.">
        <title>Complete genome sequence of Corynebacterium casei LMG S-19264T (=DSM 44701T), isolated from a smear-ripened cheese.</title>
        <authorList>
            <consortium name="US DOE Joint Genome Institute (JGI-PGF)"/>
            <person name="Walter F."/>
            <person name="Albersmeier A."/>
            <person name="Kalinowski J."/>
            <person name="Ruckert C."/>
        </authorList>
    </citation>
    <scope>NUCLEOTIDE SEQUENCE</scope>
    <source>
        <strain evidence="13">JCM 19831</strain>
    </source>
</reference>
<evidence type="ECO:0000256" key="3">
    <source>
        <dbReference type="ARBA" id="ARBA00022475"/>
    </source>
</evidence>
<keyword evidence="7" id="KW-0067">ATP-binding</keyword>
<dbReference type="EMBL" id="BMPI01000009">
    <property type="protein sequence ID" value="GGM21582.1"/>
    <property type="molecule type" value="Genomic_DNA"/>
</dbReference>
<feature type="transmembrane region" description="Helical" evidence="10">
    <location>
        <begin position="141"/>
        <end position="160"/>
    </location>
</feature>
<dbReference type="InterPro" id="IPR003439">
    <property type="entry name" value="ABC_transporter-like_ATP-bd"/>
</dbReference>
<dbReference type="Gene3D" id="1.20.1560.10">
    <property type="entry name" value="ABC transporter type 1, transmembrane domain"/>
    <property type="match status" value="1"/>
</dbReference>
<dbReference type="AlphaFoldDB" id="A0A917TGB9"/>
<dbReference type="InterPro" id="IPR039421">
    <property type="entry name" value="Type_1_exporter"/>
</dbReference>
<dbReference type="Pfam" id="PF00005">
    <property type="entry name" value="ABC_tran"/>
    <property type="match status" value="1"/>
</dbReference>
<evidence type="ECO:0000256" key="10">
    <source>
        <dbReference type="SAM" id="Phobius"/>
    </source>
</evidence>
<keyword evidence="2" id="KW-0813">Transport</keyword>
<feature type="transmembrane region" description="Helical" evidence="10">
    <location>
        <begin position="26"/>
        <end position="51"/>
    </location>
</feature>
<sequence>MTLPVATGGEAWRWLRRELGRRRLEVAATVGVGLLGAAASVVPVNALGVLVDRVRAGAPAGTLAGIGAVIGVAALVAGATTGLAAYLVARAGGRILAELREATVERALRLPTATLDRAGRGELLSRVGPDVAAVGRVVSEILPTMISSVLLAILSLAAMTGIDWRLGLAGAVALPLYAIGLRWYLPRSAPVYRAEREAIADRSRLLVESMLGRPTVHAYRLEERHLRGIDGASARARDLAVGVFRLFTRLVGRVNRAEFVGVAAIVVVGWFLVRAGHVTVGQTAAAAVLFHRLFNPIGGLLFSFAEIQAAGAALSRLVGVVTIPREDGEPATAVPEGPDLVLDGVRFGYDGGDVLHGVTVRVEPGTRVALVGSSGAGKTTLAALAAGLLRPREGTVSVGGVVRDLDGLRACTAIVTQETHVFAGPLVEDLRLARPDATEAEVEAALERIGALGWVRALPEGLATVVGEGGHALTAAQAQQLALARVVLADPPVAILDEATAEAGSLGARDLERSAFAATEGRTTLVVAHRLTQAAAADRIVVLDGGKVVEEGDHAELVAAGGAYARLWQAWEARTAGPL</sequence>
<keyword evidence="3" id="KW-1003">Cell membrane</keyword>
<accession>A0A917TGB9</accession>
<evidence type="ECO:0000256" key="1">
    <source>
        <dbReference type="ARBA" id="ARBA00004651"/>
    </source>
</evidence>
<dbReference type="GO" id="GO:0005886">
    <property type="term" value="C:plasma membrane"/>
    <property type="evidence" value="ECO:0007669"/>
    <property type="project" value="UniProtKB-SubCell"/>
</dbReference>
<keyword evidence="14" id="KW-1185">Reference proteome</keyword>
<dbReference type="PANTHER" id="PTHR24221:SF654">
    <property type="entry name" value="ATP-BINDING CASSETTE SUB-FAMILY B MEMBER 6"/>
    <property type="match status" value="1"/>
</dbReference>
<name>A0A917TGB9_9ACTN</name>
<keyword evidence="4" id="KW-0997">Cell inner membrane</keyword>